<comment type="similarity">
    <text evidence="2">Belongs to the Tdpoz family.</text>
</comment>
<dbReference type="Gene3D" id="1.25.40.420">
    <property type="match status" value="1"/>
</dbReference>
<dbReference type="CDD" id="cd00121">
    <property type="entry name" value="MATH"/>
    <property type="match status" value="1"/>
</dbReference>
<evidence type="ECO:0000256" key="1">
    <source>
        <dbReference type="ARBA" id="ARBA00004906"/>
    </source>
</evidence>
<dbReference type="Gene3D" id="3.30.710.10">
    <property type="entry name" value="Potassium Channel Kv1.1, Chain A"/>
    <property type="match status" value="1"/>
</dbReference>
<evidence type="ECO:0000256" key="2">
    <source>
        <dbReference type="ARBA" id="ARBA00010846"/>
    </source>
</evidence>
<dbReference type="InterPro" id="IPR056423">
    <property type="entry name" value="BACK_BPM_SPOP"/>
</dbReference>
<dbReference type="InterPro" id="IPR002083">
    <property type="entry name" value="MATH/TRAF_dom"/>
</dbReference>
<dbReference type="SUPFAM" id="SSF54695">
    <property type="entry name" value="POZ domain"/>
    <property type="match status" value="1"/>
</dbReference>
<name>A0AAV5FNX6_ELECO</name>
<proteinExistence type="inferred from homology"/>
<evidence type="ECO:0000259" key="4">
    <source>
        <dbReference type="PROSITE" id="PS50144"/>
    </source>
</evidence>
<keyword evidence="6" id="KW-1185">Reference proteome</keyword>
<dbReference type="InterPro" id="IPR008974">
    <property type="entry name" value="TRAF-like"/>
</dbReference>
<dbReference type="Pfam" id="PF00651">
    <property type="entry name" value="BTB"/>
    <property type="match status" value="1"/>
</dbReference>
<evidence type="ECO:0000259" key="3">
    <source>
        <dbReference type="PROSITE" id="PS50097"/>
    </source>
</evidence>
<protein>
    <submittedName>
        <fullName evidence="5">Uncharacterized protein</fullName>
    </submittedName>
</protein>
<gene>
    <name evidence="5" type="primary">gb25569</name>
    <name evidence="5" type="ORF">PR202_gb25569</name>
</gene>
<dbReference type="InterPro" id="IPR011333">
    <property type="entry name" value="SKP1/BTB/POZ_sf"/>
</dbReference>
<reference evidence="5" key="1">
    <citation type="journal article" date="2018" name="DNA Res.">
        <title>Multiple hybrid de novo genome assembly of finger millet, an orphan allotetraploid crop.</title>
        <authorList>
            <person name="Hatakeyama M."/>
            <person name="Aluri S."/>
            <person name="Balachadran M.T."/>
            <person name="Sivarajan S.R."/>
            <person name="Patrignani A."/>
            <person name="Gruter S."/>
            <person name="Poveda L."/>
            <person name="Shimizu-Inatsugi R."/>
            <person name="Baeten J."/>
            <person name="Francoijs K.J."/>
            <person name="Nataraja K.N."/>
            <person name="Reddy Y.A.N."/>
            <person name="Phadnis S."/>
            <person name="Ravikumar R.L."/>
            <person name="Schlapbach R."/>
            <person name="Sreeman S.M."/>
            <person name="Shimizu K.K."/>
        </authorList>
    </citation>
    <scope>NUCLEOTIDE SEQUENCE</scope>
</reference>
<comment type="caution">
    <text evidence="5">The sequence shown here is derived from an EMBL/GenBank/DDBJ whole genome shotgun (WGS) entry which is preliminary data.</text>
</comment>
<dbReference type="GO" id="GO:0016567">
    <property type="term" value="P:protein ubiquitination"/>
    <property type="evidence" value="ECO:0007669"/>
    <property type="project" value="InterPro"/>
</dbReference>
<reference evidence="5" key="2">
    <citation type="submission" date="2021-12" db="EMBL/GenBank/DDBJ databases">
        <title>Resequencing data analysis of finger millet.</title>
        <authorList>
            <person name="Hatakeyama M."/>
            <person name="Aluri S."/>
            <person name="Balachadran M.T."/>
            <person name="Sivarajan S.R."/>
            <person name="Poveda L."/>
            <person name="Shimizu-Inatsugi R."/>
            <person name="Schlapbach R."/>
            <person name="Sreeman S.M."/>
            <person name="Shimizu K.K."/>
        </authorList>
    </citation>
    <scope>NUCLEOTIDE SEQUENCE</scope>
</reference>
<dbReference type="Pfam" id="PF24570">
    <property type="entry name" value="BACK_BPM_SPOP"/>
    <property type="match status" value="1"/>
</dbReference>
<dbReference type="PROSITE" id="PS50144">
    <property type="entry name" value="MATH"/>
    <property type="match status" value="1"/>
</dbReference>
<evidence type="ECO:0000313" key="5">
    <source>
        <dbReference type="EMBL" id="GJN36686.1"/>
    </source>
</evidence>
<dbReference type="InterPro" id="IPR000210">
    <property type="entry name" value="BTB/POZ_dom"/>
</dbReference>
<feature type="domain" description="MATH" evidence="4">
    <location>
        <begin position="19"/>
        <end position="142"/>
    </location>
</feature>
<dbReference type="Pfam" id="PF22486">
    <property type="entry name" value="MATH_2"/>
    <property type="match status" value="1"/>
</dbReference>
<dbReference type="PROSITE" id="PS50097">
    <property type="entry name" value="BTB"/>
    <property type="match status" value="1"/>
</dbReference>
<dbReference type="AlphaFoldDB" id="A0AAV5FNX6"/>
<dbReference type="InterPro" id="IPR045005">
    <property type="entry name" value="BPM1-6"/>
</dbReference>
<sequence>MSTHNSQVKPISLELEASHDGHVFEVSNYNLHRNLGIGSFLRSATFNVGGCAWCIRFYPSGSSYKAEYEGYITVVTVSYSMGLIDSATSARYAAIEHGKVEFDTRCVKGFVQTWSISTFMRKTELDASTYLHEDRLMIECALRVIEGTRVPPVARPVPKIIDVPLSDLPDHLGWLLKERMGTDVTFEVKDKTFPAHRMLLAARSPVFEAELLGPMKEGSVDRIAIDEIQPEIFDALLHFIYTDSLPDMGDIDDNIQMIGGLLVAADRYAMDRLKLVCEETLSRSLTVENVCDILIIADRHNCSGLKDACIQFMTSDTRDEVTGTEGYARLKRDHPHVLIEALDKAVKLLQK</sequence>
<dbReference type="CDD" id="cd18280">
    <property type="entry name" value="BTB_POZ_BPM_plant"/>
    <property type="match status" value="1"/>
</dbReference>
<dbReference type="SUPFAM" id="SSF49599">
    <property type="entry name" value="TRAF domain-like"/>
    <property type="match status" value="1"/>
</dbReference>
<evidence type="ECO:0000313" key="6">
    <source>
        <dbReference type="Proteomes" id="UP001054889"/>
    </source>
</evidence>
<comment type="pathway">
    <text evidence="1">Protein modification; protein ubiquitination.</text>
</comment>
<dbReference type="PANTHER" id="PTHR26379:SF474">
    <property type="entry name" value="OS08G0228200 PROTEIN"/>
    <property type="match status" value="1"/>
</dbReference>
<feature type="domain" description="BTB" evidence="3">
    <location>
        <begin position="182"/>
        <end position="245"/>
    </location>
</feature>
<dbReference type="Proteomes" id="UP001054889">
    <property type="component" value="Unassembled WGS sequence"/>
</dbReference>
<organism evidence="5 6">
    <name type="scientific">Eleusine coracana subsp. coracana</name>
    <dbReference type="NCBI Taxonomy" id="191504"/>
    <lineage>
        <taxon>Eukaryota</taxon>
        <taxon>Viridiplantae</taxon>
        <taxon>Streptophyta</taxon>
        <taxon>Embryophyta</taxon>
        <taxon>Tracheophyta</taxon>
        <taxon>Spermatophyta</taxon>
        <taxon>Magnoliopsida</taxon>
        <taxon>Liliopsida</taxon>
        <taxon>Poales</taxon>
        <taxon>Poaceae</taxon>
        <taxon>PACMAD clade</taxon>
        <taxon>Chloridoideae</taxon>
        <taxon>Cynodonteae</taxon>
        <taxon>Eleusininae</taxon>
        <taxon>Eleusine</taxon>
    </lineage>
</organism>
<accession>A0AAV5FNX6</accession>
<dbReference type="PANTHER" id="PTHR26379">
    <property type="entry name" value="BTB/POZ AND MATH DOMAIN-CONTAINING PROTEIN 1"/>
    <property type="match status" value="1"/>
</dbReference>
<dbReference type="EMBL" id="BQKI01000090">
    <property type="protein sequence ID" value="GJN36686.1"/>
    <property type="molecule type" value="Genomic_DNA"/>
</dbReference>
<dbReference type="SMART" id="SM00225">
    <property type="entry name" value="BTB"/>
    <property type="match status" value="1"/>
</dbReference>
<dbReference type="Gene3D" id="2.60.210.10">
    <property type="entry name" value="Apoptosis, Tumor Necrosis Factor Receptor Associated Protein 2, Chain A"/>
    <property type="match status" value="1"/>
</dbReference>